<dbReference type="GO" id="GO:0015379">
    <property type="term" value="F:potassium:chloride symporter activity"/>
    <property type="evidence" value="ECO:0007669"/>
    <property type="project" value="TreeGrafter"/>
</dbReference>
<evidence type="ECO:0000256" key="4">
    <source>
        <dbReference type="ARBA" id="ARBA00022448"/>
    </source>
</evidence>
<dbReference type="GO" id="GO:0016020">
    <property type="term" value="C:membrane"/>
    <property type="evidence" value="ECO:0007669"/>
    <property type="project" value="UniProtKB-SubCell"/>
</dbReference>
<dbReference type="InterPro" id="IPR004842">
    <property type="entry name" value="SLC12A_fam"/>
</dbReference>
<feature type="transmembrane region" description="Helical" evidence="8">
    <location>
        <begin position="417"/>
        <end position="439"/>
    </location>
</feature>
<dbReference type="GO" id="GO:0055075">
    <property type="term" value="P:potassium ion homeostasis"/>
    <property type="evidence" value="ECO:0007669"/>
    <property type="project" value="TreeGrafter"/>
</dbReference>
<feature type="transmembrane region" description="Helical" evidence="8">
    <location>
        <begin position="445"/>
        <end position="464"/>
    </location>
</feature>
<dbReference type="PIRSF" id="PIRSF006060">
    <property type="entry name" value="AA_transporter"/>
    <property type="match status" value="1"/>
</dbReference>
<feature type="transmembrane region" description="Helical" evidence="8">
    <location>
        <begin position="286"/>
        <end position="305"/>
    </location>
</feature>
<keyword evidence="5 8" id="KW-0812">Transmembrane</keyword>
<sequence>MLAPDIGSTNSHPSDKSPLVRSNIMRRISSIFGKHEHRQIGGYTEFGSINVERSETRTLGTFAGVFSPVTLSMFSALIFLRMGYIVGNAGLLVTLLQFVIAYAIVIFTVASICAISTNGAVEGGGAYFMISRTLGPEFGGSIGTLFFFANVVSSALCISGCVEGLIENFGPSGYIIKALIKDGHWWKFLYCSALNTLNLIVCLIGAGMFGKTIVFILSIVCTCLGFTFFSFFYQGPMPVPIPDSNILVHNNVSNITYGNYTGLSSATLTSNLFPNYGPDYTAQGELVTFASVFGVLFSGVTGIMAGANMSGELKNPGKSIPRGTLSAMAFTAVIYFGISLLTASTCDRFLLQNNYLYMAGVNVVPVMVAVGLVTATWSAALSNVIGGSRVLEALAKDRIFGSLLNFIPRGTWRGNPIAAVIVSWLLVGLVLLIGSLNLIAQLNSVLFLLSYLATNMSCLGLELASAPNFRPSFKYFTWHTAVTWQLICLA</sequence>
<feature type="transmembrane region" description="Helical" evidence="8">
    <location>
        <begin position="59"/>
        <end position="80"/>
    </location>
</feature>
<feature type="transmembrane region" description="Helical" evidence="8">
    <location>
        <begin position="142"/>
        <end position="166"/>
    </location>
</feature>
<evidence type="ECO:0000256" key="5">
    <source>
        <dbReference type="ARBA" id="ARBA00022692"/>
    </source>
</evidence>
<feature type="domain" description="Amino acid permease/ SLC12A" evidence="9">
    <location>
        <begin position="70"/>
        <end position="481"/>
    </location>
</feature>
<protein>
    <recommendedName>
        <fullName evidence="3">Solute carrier family 12 member 9</fullName>
    </recommendedName>
</protein>
<evidence type="ECO:0000256" key="1">
    <source>
        <dbReference type="ARBA" id="ARBA00004141"/>
    </source>
</evidence>
<reference evidence="10 11" key="1">
    <citation type="journal article" date="2024" name="BMC Genomics">
        <title>De novo assembly and annotation of Popillia japonica's genome with initial clues to its potential as an invasive pest.</title>
        <authorList>
            <person name="Cucini C."/>
            <person name="Boschi S."/>
            <person name="Funari R."/>
            <person name="Cardaioli E."/>
            <person name="Iannotti N."/>
            <person name="Marturano G."/>
            <person name="Paoli F."/>
            <person name="Bruttini M."/>
            <person name="Carapelli A."/>
            <person name="Frati F."/>
            <person name="Nardi F."/>
        </authorList>
    </citation>
    <scope>NUCLEOTIDE SEQUENCE [LARGE SCALE GENOMIC DNA]</scope>
    <source>
        <strain evidence="10">DMR45628</strain>
    </source>
</reference>
<dbReference type="PANTHER" id="PTHR11827:SF72">
    <property type="entry name" value="GH08340P"/>
    <property type="match status" value="1"/>
</dbReference>
<feature type="transmembrane region" description="Helical" evidence="8">
    <location>
        <begin position="100"/>
        <end position="121"/>
    </location>
</feature>
<dbReference type="FunFam" id="1.20.1740.10:FF:000013">
    <property type="entry name" value="Solute carrier family 12 member"/>
    <property type="match status" value="1"/>
</dbReference>
<comment type="similarity">
    <text evidence="2">Belongs to the SLC12A transporter family.</text>
</comment>
<keyword evidence="6 8" id="KW-1133">Transmembrane helix</keyword>
<dbReference type="InterPro" id="IPR004841">
    <property type="entry name" value="AA-permease/SLC12A_dom"/>
</dbReference>
<dbReference type="Gene3D" id="1.20.1740.10">
    <property type="entry name" value="Amino acid/polyamine transporter I"/>
    <property type="match status" value="1"/>
</dbReference>
<evidence type="ECO:0000259" key="9">
    <source>
        <dbReference type="Pfam" id="PF00324"/>
    </source>
</evidence>
<gene>
    <name evidence="10" type="ORF">QE152_g3467</name>
</gene>
<feature type="transmembrane region" description="Helical" evidence="8">
    <location>
        <begin position="186"/>
        <end position="206"/>
    </location>
</feature>
<proteinExistence type="inferred from homology"/>
<accession>A0AAW1N3B9</accession>
<name>A0AAW1N3B9_POPJA</name>
<evidence type="ECO:0000256" key="8">
    <source>
        <dbReference type="SAM" id="Phobius"/>
    </source>
</evidence>
<dbReference type="AlphaFoldDB" id="A0AAW1N3B9"/>
<evidence type="ECO:0000313" key="10">
    <source>
        <dbReference type="EMBL" id="KAK9753305.1"/>
    </source>
</evidence>
<evidence type="ECO:0000256" key="3">
    <source>
        <dbReference type="ARBA" id="ARBA00019359"/>
    </source>
</evidence>
<evidence type="ECO:0000313" key="11">
    <source>
        <dbReference type="Proteomes" id="UP001458880"/>
    </source>
</evidence>
<dbReference type="GO" id="GO:0006884">
    <property type="term" value="P:cell volume homeostasis"/>
    <property type="evidence" value="ECO:0007669"/>
    <property type="project" value="TreeGrafter"/>
</dbReference>
<evidence type="ECO:0000256" key="2">
    <source>
        <dbReference type="ARBA" id="ARBA00010593"/>
    </source>
</evidence>
<dbReference type="Pfam" id="PF00324">
    <property type="entry name" value="AA_permease"/>
    <property type="match status" value="1"/>
</dbReference>
<comment type="subcellular location">
    <subcellularLocation>
        <location evidence="1">Membrane</location>
        <topology evidence="1">Multi-pass membrane protein</topology>
    </subcellularLocation>
</comment>
<feature type="transmembrane region" description="Helical" evidence="8">
    <location>
        <begin position="355"/>
        <end position="380"/>
    </location>
</feature>
<dbReference type="Proteomes" id="UP001458880">
    <property type="component" value="Unassembled WGS sequence"/>
</dbReference>
<keyword evidence="4" id="KW-0813">Transport</keyword>
<keyword evidence="7 8" id="KW-0472">Membrane</keyword>
<dbReference type="EMBL" id="JASPKY010000014">
    <property type="protein sequence ID" value="KAK9753305.1"/>
    <property type="molecule type" value="Genomic_DNA"/>
</dbReference>
<organism evidence="10 11">
    <name type="scientific">Popillia japonica</name>
    <name type="common">Japanese beetle</name>
    <dbReference type="NCBI Taxonomy" id="7064"/>
    <lineage>
        <taxon>Eukaryota</taxon>
        <taxon>Metazoa</taxon>
        <taxon>Ecdysozoa</taxon>
        <taxon>Arthropoda</taxon>
        <taxon>Hexapoda</taxon>
        <taxon>Insecta</taxon>
        <taxon>Pterygota</taxon>
        <taxon>Neoptera</taxon>
        <taxon>Endopterygota</taxon>
        <taxon>Coleoptera</taxon>
        <taxon>Polyphaga</taxon>
        <taxon>Scarabaeiformia</taxon>
        <taxon>Scarabaeidae</taxon>
        <taxon>Rutelinae</taxon>
        <taxon>Popillia</taxon>
    </lineage>
</organism>
<comment type="caution">
    <text evidence="10">The sequence shown here is derived from an EMBL/GenBank/DDBJ whole genome shotgun (WGS) entry which is preliminary data.</text>
</comment>
<evidence type="ECO:0000256" key="7">
    <source>
        <dbReference type="ARBA" id="ARBA00023136"/>
    </source>
</evidence>
<dbReference type="GO" id="GO:0055064">
    <property type="term" value="P:chloride ion homeostasis"/>
    <property type="evidence" value="ECO:0007669"/>
    <property type="project" value="TreeGrafter"/>
</dbReference>
<evidence type="ECO:0000256" key="6">
    <source>
        <dbReference type="ARBA" id="ARBA00022989"/>
    </source>
</evidence>
<feature type="transmembrane region" description="Helical" evidence="8">
    <location>
        <begin position="325"/>
        <end position="343"/>
    </location>
</feature>
<keyword evidence="11" id="KW-1185">Reference proteome</keyword>
<dbReference type="PANTHER" id="PTHR11827">
    <property type="entry name" value="SOLUTE CARRIER FAMILY 12, CATION COTRANSPORTERS"/>
    <property type="match status" value="1"/>
</dbReference>
<feature type="transmembrane region" description="Helical" evidence="8">
    <location>
        <begin position="213"/>
        <end position="233"/>
    </location>
</feature>